<dbReference type="EMBL" id="QRYC01000027">
    <property type="protein sequence ID" value="RGU54662.1"/>
    <property type="molecule type" value="Genomic_DNA"/>
</dbReference>
<dbReference type="PROSITE" id="PS50977">
    <property type="entry name" value="HTH_TETR_2"/>
    <property type="match status" value="1"/>
</dbReference>
<dbReference type="InterPro" id="IPR036271">
    <property type="entry name" value="Tet_transcr_reg_TetR-rel_C_sf"/>
</dbReference>
<proteinExistence type="predicted"/>
<accession>A0A412TLK1</accession>
<dbReference type="SUPFAM" id="SSF46689">
    <property type="entry name" value="Homeodomain-like"/>
    <property type="match status" value="1"/>
</dbReference>
<gene>
    <name evidence="4" type="ORF">DWW57_15255</name>
</gene>
<dbReference type="InterPro" id="IPR009057">
    <property type="entry name" value="Homeodomain-like_sf"/>
</dbReference>
<dbReference type="AlphaFoldDB" id="A0A412TLK1"/>
<name>A0A412TLK1_9BACT</name>
<dbReference type="PRINTS" id="PR00455">
    <property type="entry name" value="HTHTETR"/>
</dbReference>
<dbReference type="Pfam" id="PF00440">
    <property type="entry name" value="TetR_N"/>
    <property type="match status" value="1"/>
</dbReference>
<evidence type="ECO:0000256" key="1">
    <source>
        <dbReference type="ARBA" id="ARBA00023125"/>
    </source>
</evidence>
<reference evidence="4 5" key="1">
    <citation type="submission" date="2018-08" db="EMBL/GenBank/DDBJ databases">
        <title>A genome reference for cultivated species of the human gut microbiota.</title>
        <authorList>
            <person name="Zou Y."/>
            <person name="Xue W."/>
            <person name="Luo G."/>
        </authorList>
    </citation>
    <scope>NUCLEOTIDE SEQUENCE [LARGE SCALE GENOMIC DNA]</scope>
    <source>
        <strain evidence="4 5">AF16-14</strain>
    </source>
</reference>
<feature type="DNA-binding region" description="H-T-H motif" evidence="2">
    <location>
        <begin position="47"/>
        <end position="66"/>
    </location>
</feature>
<protein>
    <submittedName>
        <fullName evidence="4">TetR/AcrR family transcriptional regulator</fullName>
    </submittedName>
</protein>
<dbReference type="PANTHER" id="PTHR43479">
    <property type="entry name" value="ACREF/ENVCD OPERON REPRESSOR-RELATED"/>
    <property type="match status" value="1"/>
</dbReference>
<evidence type="ECO:0000313" key="5">
    <source>
        <dbReference type="Proteomes" id="UP000284243"/>
    </source>
</evidence>
<dbReference type="SUPFAM" id="SSF48498">
    <property type="entry name" value="Tetracyclin repressor-like, C-terminal domain"/>
    <property type="match status" value="1"/>
</dbReference>
<dbReference type="InterPro" id="IPR050624">
    <property type="entry name" value="HTH-type_Tx_Regulator"/>
</dbReference>
<dbReference type="Gene3D" id="1.10.357.10">
    <property type="entry name" value="Tetracycline Repressor, domain 2"/>
    <property type="match status" value="1"/>
</dbReference>
<evidence type="ECO:0000256" key="2">
    <source>
        <dbReference type="PROSITE-ProRule" id="PRU00335"/>
    </source>
</evidence>
<organism evidence="4 5">
    <name type="scientific">Odoribacter splanchnicus</name>
    <dbReference type="NCBI Taxonomy" id="28118"/>
    <lineage>
        <taxon>Bacteria</taxon>
        <taxon>Pseudomonadati</taxon>
        <taxon>Bacteroidota</taxon>
        <taxon>Bacteroidia</taxon>
        <taxon>Bacteroidales</taxon>
        <taxon>Odoribacteraceae</taxon>
        <taxon>Odoribacter</taxon>
    </lineage>
</organism>
<dbReference type="GO" id="GO:0003677">
    <property type="term" value="F:DNA binding"/>
    <property type="evidence" value="ECO:0007669"/>
    <property type="project" value="UniProtKB-UniRule"/>
</dbReference>
<evidence type="ECO:0000313" key="4">
    <source>
        <dbReference type="EMBL" id="RGU54662.1"/>
    </source>
</evidence>
<comment type="caution">
    <text evidence="4">The sequence shown here is derived from an EMBL/GenBank/DDBJ whole genome shotgun (WGS) entry which is preliminary data.</text>
</comment>
<dbReference type="PANTHER" id="PTHR43479:SF11">
    <property type="entry name" value="ACREF_ENVCD OPERON REPRESSOR-RELATED"/>
    <property type="match status" value="1"/>
</dbReference>
<sequence length="232" mass="27773">METIYIQNVFMCKFNFIMTESEFNRTREELLENISELFLKYGLRSTSMDDICSHLKISKKTLYQYFSNKDGLVEQIMMHRRNNYRTQKDIEELKQHNSIEIMLTIRDHIIRSFNSRIPANLFDLKKYHPDVYQRVNNKDQIFIQNLFNEVIDKGIRDGYFRSDINREIQVYLFVKQMSLIGEPEMISELKYPISTIVSTIVENIIRSFATPQGMHELEHLLYNKPHEKTTKP</sequence>
<dbReference type="Proteomes" id="UP000284243">
    <property type="component" value="Unassembled WGS sequence"/>
</dbReference>
<dbReference type="InterPro" id="IPR001647">
    <property type="entry name" value="HTH_TetR"/>
</dbReference>
<keyword evidence="1 2" id="KW-0238">DNA-binding</keyword>
<feature type="domain" description="HTH tetR-type" evidence="3">
    <location>
        <begin position="24"/>
        <end position="84"/>
    </location>
</feature>
<evidence type="ECO:0000259" key="3">
    <source>
        <dbReference type="PROSITE" id="PS50977"/>
    </source>
</evidence>